<dbReference type="AlphaFoldDB" id="A0A6N3A266"/>
<name>A0A6N3A266_9BACT</name>
<organism evidence="1">
    <name type="scientific">Paraprevotella clara</name>
    <dbReference type="NCBI Taxonomy" id="454154"/>
    <lineage>
        <taxon>Bacteria</taxon>
        <taxon>Pseudomonadati</taxon>
        <taxon>Bacteroidota</taxon>
        <taxon>Bacteroidia</taxon>
        <taxon>Bacteroidales</taxon>
        <taxon>Prevotellaceae</taxon>
        <taxon>Paraprevotella</taxon>
    </lineage>
</organism>
<reference evidence="1" key="1">
    <citation type="submission" date="2019-11" db="EMBL/GenBank/DDBJ databases">
        <authorList>
            <person name="Feng L."/>
        </authorList>
    </citation>
    <scope>NUCLEOTIDE SEQUENCE</scope>
    <source>
        <strain evidence="1">PclaraLFYP37</strain>
    </source>
</reference>
<sequence length="110" mass="12740">MDRAASFRERQAVKGEIESWSTFYFTPKKGFLFCAKRKINLSRMIFRLAEIDFSFSGDFFVHLNQLKTNAMQNATFLSEILISRIPCEVYVRQVHPFPLGAKTKAGRKVL</sequence>
<evidence type="ECO:0000313" key="1">
    <source>
        <dbReference type="EMBL" id="VYT84308.1"/>
    </source>
</evidence>
<protein>
    <submittedName>
        <fullName evidence="1">Uncharacterized protein</fullName>
    </submittedName>
</protein>
<gene>
    <name evidence="1" type="ORF">PCLFYP37_01274</name>
</gene>
<accession>A0A6N3A266</accession>
<proteinExistence type="predicted"/>
<dbReference type="EMBL" id="CACRUT010000008">
    <property type="protein sequence ID" value="VYT84308.1"/>
    <property type="molecule type" value="Genomic_DNA"/>
</dbReference>